<dbReference type="InterPro" id="IPR008254">
    <property type="entry name" value="Flavodoxin/NO_synth"/>
</dbReference>
<dbReference type="InterPro" id="IPR036396">
    <property type="entry name" value="Cyt_P450_sf"/>
</dbReference>
<keyword evidence="13" id="KW-0249">Electron transport</keyword>
<evidence type="ECO:0000256" key="5">
    <source>
        <dbReference type="ARBA" id="ARBA00022643"/>
    </source>
</evidence>
<keyword evidence="9 13" id="KW-0560">Oxidoreductase</keyword>
<dbReference type="Pfam" id="PF00667">
    <property type="entry name" value="FAD_binding_1"/>
    <property type="match status" value="1"/>
</dbReference>
<keyword evidence="17" id="KW-1185">Reference proteome</keyword>
<reference evidence="16 17" key="1">
    <citation type="submission" date="2021-03" db="EMBL/GenBank/DDBJ databases">
        <title>Sequencing the genomes of 1000 actinobacteria strains.</title>
        <authorList>
            <person name="Klenk H.-P."/>
        </authorList>
    </citation>
    <scope>NUCLEOTIDE SEQUENCE [LARGE SCALE GENOMIC DNA]</scope>
    <source>
        <strain evidence="16 17">DSM 45256</strain>
    </source>
</reference>
<evidence type="ECO:0000256" key="6">
    <source>
        <dbReference type="ARBA" id="ARBA00022723"/>
    </source>
</evidence>
<dbReference type="Gene3D" id="2.40.30.10">
    <property type="entry name" value="Translation factors"/>
    <property type="match status" value="1"/>
</dbReference>
<dbReference type="Gene3D" id="1.20.990.10">
    <property type="entry name" value="NADPH-cytochrome p450 Reductase, Chain A, domain 3"/>
    <property type="match status" value="1"/>
</dbReference>
<dbReference type="GO" id="GO:0003958">
    <property type="term" value="F:NADPH-hemoprotein reductase activity"/>
    <property type="evidence" value="ECO:0007669"/>
    <property type="project" value="UniProtKB-EC"/>
</dbReference>
<dbReference type="InterPro" id="IPR001128">
    <property type="entry name" value="Cyt_P450"/>
</dbReference>
<name>A0ABS4VVZ4_9PSEU</name>
<evidence type="ECO:0000256" key="11">
    <source>
        <dbReference type="ARBA" id="ARBA00023033"/>
    </source>
</evidence>
<comment type="cofactor">
    <cofactor evidence="13">
        <name>FAD</name>
        <dbReference type="ChEBI" id="CHEBI:57692"/>
    </cofactor>
    <cofactor evidence="13">
        <name>FMN</name>
        <dbReference type="ChEBI" id="CHEBI:58210"/>
    </cofactor>
</comment>
<dbReference type="Pfam" id="PF00175">
    <property type="entry name" value="NAD_binding_1"/>
    <property type="match status" value="1"/>
</dbReference>
<dbReference type="SUPFAM" id="SSF48264">
    <property type="entry name" value="Cytochrome P450"/>
    <property type="match status" value="1"/>
</dbReference>
<dbReference type="InterPro" id="IPR001094">
    <property type="entry name" value="Flavdoxin-like"/>
</dbReference>
<evidence type="ECO:0000259" key="14">
    <source>
        <dbReference type="PROSITE" id="PS50902"/>
    </source>
</evidence>
<dbReference type="PRINTS" id="PR00371">
    <property type="entry name" value="FPNCR"/>
</dbReference>
<dbReference type="InterPro" id="IPR017972">
    <property type="entry name" value="Cyt_P450_CS"/>
</dbReference>
<dbReference type="CDD" id="cd06206">
    <property type="entry name" value="bifunctional_CYPOR"/>
    <property type="match status" value="1"/>
</dbReference>
<dbReference type="InterPro" id="IPR003097">
    <property type="entry name" value="CysJ-like_FAD-binding"/>
</dbReference>
<sequence length="1077" mass="115908">MAAPARRPATDAVPGPRPLPLIGNALDVPAGRTIQALMELTRRYGPIMRLRTPEGDRYVVSGLDMVNDLCDDARFTKLVGGGQRILRSRFTSAGLFTADTDDPLWRSAHDILLPSFSTRAMRGYLPQMIDIAQQLMLKWERTNPGEPVDVTADTTRLTLDTIALCGFGYRFNSFYRETNHPFVDAMLGVLAESQARTRMPPALVRARRGAEHRFARDLALLTGTVGTILDDRRRSADPGDDLLAHMLTGTDKQGRQLPDHNIVSQCITFLVAGHETTSGLLSFAIAYLIKHPDVVARAQQEVDRVLGTDPGVEPSAEMLGRLTYVRQILDETLRLWPTAPAFTRRPYADDTVGGHPMARGTAIIALTPMLHRLPEVWGPDAERFDPDHFAPDRRDAIPPNAFKPFGSGQRACIGRQFAMQEAVLVLGMLLQRFELVDHTGYRLKIKEALTLKPEGLTVTLRPRSGRTSGAGPAAVLATPAAAPAAAPATGDRHGTPLLVLFGSNLGTAEDVAGRIARDAIDRGYSARTAPLDSATRDLPTAGAVVIVSASYNGTPPDNAAGFCTWLRETATPAGAAAGVRYTVFGCGNRDWASTYQAVPTLIDDRLAALGGTRVHPRGEGDARGDFDGQYAAWYGDLWDDLGTALGLGGRDAAAPAAGPRLRLEYENRRASAPVVRSYRSVPALVRANRELTSGAGDRSVRHLEIELPAGTTYATGDHLGVLPRNDTALVRRVLTRFGLDPGTYVTVAATGAAPTHLPTGEPYPLLAVLAGCVELQDPAGRAGIAALAAHLPPGPERTGLDGLVGTDEASRARYREQVALPRRSLLDLLEFHPSSTLPFDAFLDALPPLRPRYYSISSAPETEPHPSVTVGVLEGPARSGDGVHRGVCSTHLRDTAPGGTVFVLVREPSIAFRPPENPHRPMIMVGAGTGMAPFRGFCQERTSLQERGVPVAESLLVLGCRDPHDDLLYADELRVFADAGVARLLPACSRVPGHPHRYVQHVLVAQAQQVWEFLERDAVVYVCGNAATMAPAVRAALVEVFRDRTGAGAPQGEAWLAGLRASGRYLEDIWGESAVLG</sequence>
<dbReference type="InterPro" id="IPR023206">
    <property type="entry name" value="Bifunctional_P450_P450_red"/>
</dbReference>
<gene>
    <name evidence="16" type="ORF">JOF36_003784</name>
</gene>
<evidence type="ECO:0000313" key="16">
    <source>
        <dbReference type="EMBL" id="MBP2368088.1"/>
    </source>
</evidence>
<keyword evidence="2 13" id="KW-0813">Transport</keyword>
<keyword evidence="3 13" id="KW-0349">Heme</keyword>
<evidence type="ECO:0000256" key="7">
    <source>
        <dbReference type="ARBA" id="ARBA00022827"/>
    </source>
</evidence>
<dbReference type="InterPro" id="IPR023173">
    <property type="entry name" value="NADPH_Cyt_P450_Rdtase_alpha"/>
</dbReference>
<dbReference type="SUPFAM" id="SSF52343">
    <property type="entry name" value="Ferredoxin reductase-like, C-terminal NADP-linked domain"/>
    <property type="match status" value="1"/>
</dbReference>
<dbReference type="PIRSF" id="PIRSF000209">
    <property type="entry name" value="Bifunctional_P450_P450R"/>
    <property type="match status" value="1"/>
</dbReference>
<dbReference type="PRINTS" id="PR00369">
    <property type="entry name" value="FLAVODOXIN"/>
</dbReference>
<comment type="similarity">
    <text evidence="1 13">In the N-terminal section; belongs to the cytochrome P450 family.</text>
</comment>
<dbReference type="PANTHER" id="PTHR19384">
    <property type="entry name" value="NITRIC OXIDE SYNTHASE-RELATED"/>
    <property type="match status" value="1"/>
</dbReference>
<dbReference type="PROSITE" id="PS50902">
    <property type="entry name" value="FLAVODOXIN_LIKE"/>
    <property type="match status" value="1"/>
</dbReference>
<accession>A0ABS4VVZ4</accession>
<dbReference type="PROSITE" id="PS00086">
    <property type="entry name" value="CYTOCHROME_P450"/>
    <property type="match status" value="1"/>
</dbReference>
<dbReference type="CDD" id="cd11068">
    <property type="entry name" value="CYP120A1"/>
    <property type="match status" value="1"/>
</dbReference>
<evidence type="ECO:0000256" key="3">
    <source>
        <dbReference type="ARBA" id="ARBA00022617"/>
    </source>
</evidence>
<evidence type="ECO:0000256" key="8">
    <source>
        <dbReference type="ARBA" id="ARBA00022857"/>
    </source>
</evidence>
<dbReference type="SUPFAM" id="SSF63380">
    <property type="entry name" value="Riboflavin synthase domain-like"/>
    <property type="match status" value="1"/>
</dbReference>
<dbReference type="InterPro" id="IPR029039">
    <property type="entry name" value="Flavoprotein-like_sf"/>
</dbReference>
<feature type="domain" description="FAD-binding FR-type" evidence="15">
    <location>
        <begin position="678"/>
        <end position="915"/>
    </location>
</feature>
<evidence type="ECO:0000256" key="12">
    <source>
        <dbReference type="ARBA" id="ARBA00049342"/>
    </source>
</evidence>
<keyword evidence="7 13" id="KW-0274">FAD</keyword>
<dbReference type="Pfam" id="PF00258">
    <property type="entry name" value="Flavodoxin_1"/>
    <property type="match status" value="1"/>
</dbReference>
<proteinExistence type="inferred from homology"/>
<protein>
    <recommendedName>
        <fullName evidence="13">Bifunctional cytochrome P450/NADPH--P450 reductase</fullName>
    </recommendedName>
    <domain>
        <recommendedName>
            <fullName evidence="13">Cytochrome P450</fullName>
            <ecNumber evidence="13">1.14.14.1</ecNumber>
        </recommendedName>
    </domain>
    <domain>
        <recommendedName>
            <fullName evidence="13">NADPH--cytochrome P450 reductase</fullName>
            <ecNumber evidence="13">1.6.2.4</ecNumber>
        </recommendedName>
    </domain>
</protein>
<dbReference type="PANTHER" id="PTHR19384:SF17">
    <property type="entry name" value="NADPH--CYTOCHROME P450 REDUCTASE"/>
    <property type="match status" value="1"/>
</dbReference>
<evidence type="ECO:0000256" key="13">
    <source>
        <dbReference type="PIRNR" id="PIRNR000209"/>
    </source>
</evidence>
<dbReference type="Proteomes" id="UP001519295">
    <property type="component" value="Unassembled WGS sequence"/>
</dbReference>
<comment type="caution">
    <text evidence="16">The sequence shown here is derived from an EMBL/GenBank/DDBJ whole genome shotgun (WGS) entry which is preliminary data.</text>
</comment>
<dbReference type="GO" id="GO:0016712">
    <property type="term" value="F:oxidoreductase activity, acting on paired donors, with incorporation or reduction of molecular oxygen, reduced flavin or flavoprotein as one donor, and incorporation of one atom of oxygen"/>
    <property type="evidence" value="ECO:0007669"/>
    <property type="project" value="UniProtKB-EC"/>
</dbReference>
<keyword evidence="8 13" id="KW-0521">NADP</keyword>
<keyword evidence="6 13" id="KW-0479">Metal-binding</keyword>
<evidence type="ECO:0000313" key="17">
    <source>
        <dbReference type="Proteomes" id="UP001519295"/>
    </source>
</evidence>
<dbReference type="Gene3D" id="3.40.50.80">
    <property type="entry name" value="Nucleotide-binding domain of ferredoxin-NADP reductase (FNR) module"/>
    <property type="match status" value="1"/>
</dbReference>
<keyword evidence="10 13" id="KW-0408">Iron</keyword>
<organism evidence="16 17">
    <name type="scientific">Pseudonocardia parietis</name>
    <dbReference type="NCBI Taxonomy" id="570936"/>
    <lineage>
        <taxon>Bacteria</taxon>
        <taxon>Bacillati</taxon>
        <taxon>Actinomycetota</taxon>
        <taxon>Actinomycetes</taxon>
        <taxon>Pseudonocardiales</taxon>
        <taxon>Pseudonocardiaceae</taxon>
        <taxon>Pseudonocardia</taxon>
    </lineage>
</organism>
<evidence type="ECO:0000256" key="9">
    <source>
        <dbReference type="ARBA" id="ARBA00023002"/>
    </source>
</evidence>
<evidence type="ECO:0000256" key="2">
    <source>
        <dbReference type="ARBA" id="ARBA00022448"/>
    </source>
</evidence>
<evidence type="ECO:0000256" key="1">
    <source>
        <dbReference type="ARBA" id="ARBA00010018"/>
    </source>
</evidence>
<comment type="catalytic activity">
    <reaction evidence="12 13">
        <text>2 oxidized [cytochrome P450] + NADPH = 2 reduced [cytochrome P450] + NADP(+) + H(+)</text>
        <dbReference type="Rhea" id="RHEA:24040"/>
        <dbReference type="Rhea" id="RHEA-COMP:14627"/>
        <dbReference type="Rhea" id="RHEA-COMP:14628"/>
        <dbReference type="ChEBI" id="CHEBI:15378"/>
        <dbReference type="ChEBI" id="CHEBI:55376"/>
        <dbReference type="ChEBI" id="CHEBI:57783"/>
        <dbReference type="ChEBI" id="CHEBI:58349"/>
        <dbReference type="ChEBI" id="CHEBI:60344"/>
        <dbReference type="EC" id="1.6.2.4"/>
    </reaction>
</comment>
<dbReference type="InterPro" id="IPR017938">
    <property type="entry name" value="Riboflavin_synthase-like_b-brl"/>
</dbReference>
<evidence type="ECO:0000259" key="15">
    <source>
        <dbReference type="PROSITE" id="PS51384"/>
    </source>
</evidence>
<evidence type="ECO:0000256" key="10">
    <source>
        <dbReference type="ARBA" id="ARBA00023004"/>
    </source>
</evidence>
<dbReference type="InterPro" id="IPR001709">
    <property type="entry name" value="Flavoprot_Pyr_Nucl_cyt_Rdtase"/>
</dbReference>
<evidence type="ECO:0000256" key="4">
    <source>
        <dbReference type="ARBA" id="ARBA00022630"/>
    </source>
</evidence>
<dbReference type="Pfam" id="PF00067">
    <property type="entry name" value="p450"/>
    <property type="match status" value="1"/>
</dbReference>
<feature type="domain" description="Flavodoxin-like" evidence="14">
    <location>
        <begin position="497"/>
        <end position="638"/>
    </location>
</feature>
<dbReference type="EC" id="1.14.14.1" evidence="13"/>
<dbReference type="InterPro" id="IPR017927">
    <property type="entry name" value="FAD-bd_FR_type"/>
</dbReference>
<dbReference type="PROSITE" id="PS51384">
    <property type="entry name" value="FAD_FR"/>
    <property type="match status" value="1"/>
</dbReference>
<comment type="cofactor">
    <cofactor evidence="13">
        <name>heme</name>
        <dbReference type="ChEBI" id="CHEBI:30413"/>
    </cofactor>
</comment>
<keyword evidence="11 13" id="KW-0503">Monooxygenase</keyword>
<keyword evidence="4 13" id="KW-0285">Flavoprotein</keyword>
<dbReference type="EMBL" id="JAGINU010000001">
    <property type="protein sequence ID" value="MBP2368088.1"/>
    <property type="molecule type" value="Genomic_DNA"/>
</dbReference>
<dbReference type="InterPro" id="IPR001433">
    <property type="entry name" value="OxRdtase_FAD/NAD-bd"/>
</dbReference>
<keyword evidence="5 13" id="KW-0288">FMN</keyword>
<dbReference type="Gene3D" id="1.10.630.10">
    <property type="entry name" value="Cytochrome P450"/>
    <property type="match status" value="1"/>
</dbReference>
<dbReference type="SUPFAM" id="SSF52218">
    <property type="entry name" value="Flavoproteins"/>
    <property type="match status" value="1"/>
</dbReference>
<comment type="catalytic activity">
    <reaction evidence="13">
        <text>an organic molecule + reduced [NADPH--hemoprotein reductase] + O2 = an alcohol + oxidized [NADPH--hemoprotein reductase] + H2O + H(+)</text>
        <dbReference type="Rhea" id="RHEA:17149"/>
        <dbReference type="Rhea" id="RHEA-COMP:11964"/>
        <dbReference type="Rhea" id="RHEA-COMP:11965"/>
        <dbReference type="ChEBI" id="CHEBI:15377"/>
        <dbReference type="ChEBI" id="CHEBI:15378"/>
        <dbReference type="ChEBI" id="CHEBI:15379"/>
        <dbReference type="ChEBI" id="CHEBI:30879"/>
        <dbReference type="ChEBI" id="CHEBI:57618"/>
        <dbReference type="ChEBI" id="CHEBI:58210"/>
        <dbReference type="ChEBI" id="CHEBI:142491"/>
        <dbReference type="EC" id="1.14.14.1"/>
    </reaction>
</comment>
<dbReference type="RefSeq" id="WP_210028310.1">
    <property type="nucleotide sequence ID" value="NZ_JAGINU010000001.1"/>
</dbReference>
<dbReference type="Gene3D" id="3.40.50.360">
    <property type="match status" value="1"/>
</dbReference>
<dbReference type="EC" id="1.6.2.4" evidence="13"/>
<dbReference type="InterPro" id="IPR039261">
    <property type="entry name" value="FNR_nucleotide-bd"/>
</dbReference>